<comment type="caution">
    <text evidence="1">The sequence shown here is derived from an EMBL/GenBank/DDBJ whole genome shotgun (WGS) entry which is preliminary data.</text>
</comment>
<name>A0A7W9BEZ1_9SPHN</name>
<reference evidence="1 2" key="1">
    <citation type="submission" date="2020-08" db="EMBL/GenBank/DDBJ databases">
        <title>Genomic Encyclopedia of Type Strains, Phase IV (KMG-IV): sequencing the most valuable type-strain genomes for metagenomic binning, comparative biology and taxonomic classification.</title>
        <authorList>
            <person name="Goeker M."/>
        </authorList>
    </citation>
    <scope>NUCLEOTIDE SEQUENCE [LARGE SCALE GENOMIC DNA]</scope>
    <source>
        <strain evidence="1 2">DSM 100044</strain>
    </source>
</reference>
<keyword evidence="2" id="KW-1185">Reference proteome</keyword>
<gene>
    <name evidence="1" type="ORF">FHS94_002779</name>
</gene>
<proteinExistence type="predicted"/>
<accession>A0A7W9BEZ1</accession>
<sequence length="175" mass="18841">MVGLFAASPALADGPVSTRTLHLTQPVSIPIRADFRLRVAVPASEPNWRMIGPDPLARRSASGALIDFFPFDDRFHLSAGGRLLSRSFARSTDPASLQLLPAMRTGSARAGRRFSPAMLMGYSETRPNGLALGLDAGVLVGQTDPSPDFRIRGGDRPRAPRGVNGLARMTVRYPF</sequence>
<dbReference type="Proteomes" id="UP000546200">
    <property type="component" value="Unassembled WGS sequence"/>
</dbReference>
<organism evidence="1 2">
    <name type="scientific">Sphingomonas aerophila</name>
    <dbReference type="NCBI Taxonomy" id="1344948"/>
    <lineage>
        <taxon>Bacteria</taxon>
        <taxon>Pseudomonadati</taxon>
        <taxon>Pseudomonadota</taxon>
        <taxon>Alphaproteobacteria</taxon>
        <taxon>Sphingomonadales</taxon>
        <taxon>Sphingomonadaceae</taxon>
        <taxon>Sphingomonas</taxon>
    </lineage>
</organism>
<dbReference type="EMBL" id="JACIJK010000008">
    <property type="protein sequence ID" value="MBB5715922.1"/>
    <property type="molecule type" value="Genomic_DNA"/>
</dbReference>
<protein>
    <submittedName>
        <fullName evidence="1">Uncharacterized protein</fullName>
    </submittedName>
</protein>
<dbReference type="AlphaFoldDB" id="A0A7W9BEZ1"/>
<evidence type="ECO:0000313" key="1">
    <source>
        <dbReference type="EMBL" id="MBB5715922.1"/>
    </source>
</evidence>
<evidence type="ECO:0000313" key="2">
    <source>
        <dbReference type="Proteomes" id="UP000546200"/>
    </source>
</evidence>